<gene>
    <name evidence="1" type="ORF">FAZ19_17115</name>
</gene>
<accession>A0A4U0GY39</accession>
<dbReference type="Proteomes" id="UP000309872">
    <property type="component" value="Unassembled WGS sequence"/>
</dbReference>
<dbReference type="OrthoDB" id="8453694at2"/>
<dbReference type="RefSeq" id="WP_136821967.1">
    <property type="nucleotide sequence ID" value="NZ_BMJX01000005.1"/>
</dbReference>
<evidence type="ECO:0000313" key="2">
    <source>
        <dbReference type="Proteomes" id="UP000309872"/>
    </source>
</evidence>
<dbReference type="EMBL" id="SUKA01000005">
    <property type="protein sequence ID" value="TJY63976.1"/>
    <property type="molecule type" value="Genomic_DNA"/>
</dbReference>
<reference evidence="1 2" key="1">
    <citation type="submission" date="2019-04" db="EMBL/GenBank/DDBJ databases">
        <title>Sphingobacterium olei sp. nov., isolated from oil-contaminated soil.</title>
        <authorList>
            <person name="Liu B."/>
        </authorList>
    </citation>
    <scope>NUCLEOTIDE SEQUENCE [LARGE SCALE GENOMIC DNA]</scope>
    <source>
        <strain evidence="1 2">Y3L14</strain>
    </source>
</reference>
<evidence type="ECO:0000313" key="1">
    <source>
        <dbReference type="EMBL" id="TJY63976.1"/>
    </source>
</evidence>
<comment type="caution">
    <text evidence="1">The sequence shown here is derived from an EMBL/GenBank/DDBJ whole genome shotgun (WGS) entry which is preliminary data.</text>
</comment>
<dbReference type="AlphaFoldDB" id="A0A4U0GY39"/>
<organism evidence="1 2">
    <name type="scientific">Sphingobacterium alkalisoli</name>
    <dbReference type="NCBI Taxonomy" id="1874115"/>
    <lineage>
        <taxon>Bacteria</taxon>
        <taxon>Pseudomonadati</taxon>
        <taxon>Bacteroidota</taxon>
        <taxon>Sphingobacteriia</taxon>
        <taxon>Sphingobacteriales</taxon>
        <taxon>Sphingobacteriaceae</taxon>
        <taxon>Sphingobacterium</taxon>
    </lineage>
</organism>
<proteinExistence type="predicted"/>
<protein>
    <submittedName>
        <fullName evidence="1">Uncharacterized protein</fullName>
    </submittedName>
</protein>
<keyword evidence="2" id="KW-1185">Reference proteome</keyword>
<sequence>MMKIQQLLPVCLVVMSTISCRSGSDGKNTASDTIKVDVDSFTNSNSQQNMTTDMDSTVVAVDLGLAPNIYNAKVLSRSNPTSIHPDWEQSKLGKAWSLFATKKITNKLGVFYEGDLVSPRGGKMENGPYYFIASEWEMP</sequence>
<dbReference type="PROSITE" id="PS51257">
    <property type="entry name" value="PROKAR_LIPOPROTEIN"/>
    <property type="match status" value="1"/>
</dbReference>
<name>A0A4U0GY39_9SPHI</name>